<protein>
    <submittedName>
        <fullName evidence="1">Uncharacterized protein</fullName>
    </submittedName>
</protein>
<accession>A0ACB7YV89</accession>
<sequence length="1123" mass="125000">MGDHPQNAPSLLLEDETESLSAGQNLVLVGKILAPKPLRKQGVLHTINAMWKTKKGVTTSYLGENKYGFTFESEDDFNRIFDLAPWSIMGRMLVLRRWEPSMSIEELEFDHGPFWIQAHGLPLNQMTESNGMKIGNLVGLAMKVQIYGGNQGAILGFMRIRVWLDLTKPLPTGFYLKRVGKKDSWVRFLYERLSDFCYDCGRVSHVRTECQFSEESSDSGIKFGPELRAGFYHAGAASFVVQSEKMVAPLKEDTVREVSEKVCWTGGSLEAVSQGTEEGVGGGLVGSPTELYNSQATGKLYALGDVRQVMDLSSFPAKEKDLVCCNEGKVLLEKDLVGTGVVDSGGLKADLAQSYYVEEPPDSPSQSFPLSPSSQPTPGIGQTPHVPIGPLVPTYDPFPTFLTQPMIDVGLSNIFNKNLSLKRKASPDESDPTYIKAQKLIEHSQSSRIGFNHSQINPTKFSSQNSPSLNSAFDPLEYPHTNLAEYDPNLPSQISLSSSTFQNSPENSFALINPSPVTPYSFCNPHHKPTLTTTFRGKSSNKGVVRRSPRRGVKGDAVKVRDNIDEGRLVDAQIFQGIGRSLTVRALRNFAKNRRPSIVFLMETKNKANKVDRIRRSLNFSNSVYVDPCGLSGGLALWWNSNISVDILEANQHFIHARCNDHQGLKSFLVTFVYGAPVVRAKEAVWENLRFLGAGIHGAWLVLGDFNDIVAESEKSGGSPPNVRRMTAFNEVLEDCGLMDLEFKGPRFTWRRNWQNGEVISERLNRAVANVEWRELFPFAVVFNEVMVGSDHSPIALDTNPKLAKPRKVFRFESFWTTEEECGEINKQEWSRDLGGSAMSKLERLLHRCKFRLHEWGKLKFGSFKLEAEGMLSRLAEIQGDPNPEQYSQESVTSLIRWFDNILALDDRSLALVIQICWAIWLARNDFLFNGNKINAHATVSRAFVGCSDFLDAIYLQGHPPISHSGEGCNVQKWQLPQMGRWKFNCDGAFCPKSKTAAFSIVVRDSVGRLISTNYGRIKVSSALAAEAWAIRVACAMVKSWGISAIIESDAKRAIQLCLNREGDSCKDIQTIIDDSLSFIFGCNVIFSWCKRSANSCANWIACRARKGLLPPPPLSLMSFVSS</sequence>
<evidence type="ECO:0000313" key="1">
    <source>
        <dbReference type="EMBL" id="KAH7857525.1"/>
    </source>
</evidence>
<name>A0ACB7YV89_9ERIC</name>
<comment type="caution">
    <text evidence="1">The sequence shown here is derived from an EMBL/GenBank/DDBJ whole genome shotgun (WGS) entry which is preliminary data.</text>
</comment>
<dbReference type="EMBL" id="CM037153">
    <property type="protein sequence ID" value="KAH7857525.1"/>
    <property type="molecule type" value="Genomic_DNA"/>
</dbReference>
<reference evidence="1 2" key="1">
    <citation type="journal article" date="2021" name="Hortic Res">
        <title>High-quality reference genome and annotation aids understanding of berry development for evergreen blueberry (Vaccinium darrowii).</title>
        <authorList>
            <person name="Yu J."/>
            <person name="Hulse-Kemp A.M."/>
            <person name="Babiker E."/>
            <person name="Staton M."/>
        </authorList>
    </citation>
    <scope>NUCLEOTIDE SEQUENCE [LARGE SCALE GENOMIC DNA]</scope>
    <source>
        <strain evidence="2">cv. NJ 8807/NJ 8810</strain>
        <tissue evidence="1">Young leaf</tissue>
    </source>
</reference>
<evidence type="ECO:0000313" key="2">
    <source>
        <dbReference type="Proteomes" id="UP000828048"/>
    </source>
</evidence>
<proteinExistence type="predicted"/>
<dbReference type="Proteomes" id="UP000828048">
    <property type="component" value="Chromosome 3"/>
</dbReference>
<organism evidence="1 2">
    <name type="scientific">Vaccinium darrowii</name>
    <dbReference type="NCBI Taxonomy" id="229202"/>
    <lineage>
        <taxon>Eukaryota</taxon>
        <taxon>Viridiplantae</taxon>
        <taxon>Streptophyta</taxon>
        <taxon>Embryophyta</taxon>
        <taxon>Tracheophyta</taxon>
        <taxon>Spermatophyta</taxon>
        <taxon>Magnoliopsida</taxon>
        <taxon>eudicotyledons</taxon>
        <taxon>Gunneridae</taxon>
        <taxon>Pentapetalae</taxon>
        <taxon>asterids</taxon>
        <taxon>Ericales</taxon>
        <taxon>Ericaceae</taxon>
        <taxon>Vaccinioideae</taxon>
        <taxon>Vaccinieae</taxon>
        <taxon>Vaccinium</taxon>
    </lineage>
</organism>
<gene>
    <name evidence="1" type="ORF">Vadar_013640</name>
</gene>
<keyword evidence="2" id="KW-1185">Reference proteome</keyword>